<evidence type="ECO:0000256" key="1">
    <source>
        <dbReference type="SAM" id="Phobius"/>
    </source>
</evidence>
<reference evidence="2" key="1">
    <citation type="submission" date="2018-05" db="EMBL/GenBank/DDBJ databases">
        <authorList>
            <person name="Lanie J.A."/>
            <person name="Ng W.-L."/>
            <person name="Kazmierczak K.M."/>
            <person name="Andrzejewski T.M."/>
            <person name="Davidsen T.M."/>
            <person name="Wayne K.J."/>
            <person name="Tettelin H."/>
            <person name="Glass J.I."/>
            <person name="Rusch D."/>
            <person name="Podicherti R."/>
            <person name="Tsui H.-C.T."/>
            <person name="Winkler M.E."/>
        </authorList>
    </citation>
    <scope>NUCLEOTIDE SEQUENCE</scope>
</reference>
<name>A0A382PKK9_9ZZZZ</name>
<keyword evidence="1" id="KW-0812">Transmembrane</keyword>
<organism evidence="2">
    <name type="scientific">marine metagenome</name>
    <dbReference type="NCBI Taxonomy" id="408172"/>
    <lineage>
        <taxon>unclassified sequences</taxon>
        <taxon>metagenomes</taxon>
        <taxon>ecological metagenomes</taxon>
    </lineage>
</organism>
<keyword evidence="1" id="KW-1133">Transmembrane helix</keyword>
<feature type="transmembrane region" description="Helical" evidence="1">
    <location>
        <begin position="22"/>
        <end position="43"/>
    </location>
</feature>
<dbReference type="EMBL" id="UINC01107714">
    <property type="protein sequence ID" value="SVC73290.1"/>
    <property type="molecule type" value="Genomic_DNA"/>
</dbReference>
<sequence length="49" mass="5310">MESGELYHSFAWIGILSIQNDGVSALILTFNGLFVGLWGIYILTVHGVG</sequence>
<dbReference type="AlphaFoldDB" id="A0A382PKK9"/>
<keyword evidence="1" id="KW-0472">Membrane</keyword>
<proteinExistence type="predicted"/>
<accession>A0A382PKK9</accession>
<protein>
    <submittedName>
        <fullName evidence="2">Uncharacterized protein</fullName>
    </submittedName>
</protein>
<gene>
    <name evidence="2" type="ORF">METZ01_LOCUS326144</name>
</gene>
<evidence type="ECO:0000313" key="2">
    <source>
        <dbReference type="EMBL" id="SVC73290.1"/>
    </source>
</evidence>